<sequence>MYSQSHERRRHSDEDIKSDKKVDEKMADSYLEGAANKIEERRGDLVLRQRFLQDKITTMERSIPALMAYNMWMAGQKCEDAPLCKVREIMSRFSPLPDPTEKLVSDLESTVKKLDKETEELHEKIIAADVQLEEGGMELESLEMTNKELKEKADNLEHEIRKNCVPSLHSIHSEDLVSLTKIIQLGQEELDRKCCIKELEEKEILFREQMDRLLSSREFQQAAGGKKMAKRIRELETNEKKMNCALQTHKYNMHQLKKKLLQREKEGTGTIQTAATAGTSHGKSDITDLTDVSNGVHLPNTYVTSKYDNKETIKIGNESRILSGRWNSKKHENLTNSAMKLNHQSRANNDIPFKSCICPTPLSIPCNQNPNCLNAPKSSAIYDCDPLSNRIPKCGKLSPNNSSPCTITMTPYQCAPRSCCIPLHSTIQGRSHCKPCISKSSRIPGTSKFTSSLRRTSGGGCCTYNIQPESPVDTKSTNFCPPKKITNTSTMNCESNPLCESLPCAKDINYCPPGKSVSSKKRTPCIQAPCILDPTYPKCQAPTPCKECLPIREFGGCRCSCKGRCARGESDVPCNCSMGSNSPNDKGYQPRGYGKTVENHCNKYLQQGNSDSDEFCACCDCGCNDSQDSEHCECK</sequence>
<evidence type="ECO:0000313" key="4">
    <source>
        <dbReference type="RefSeq" id="XP_015602909.1"/>
    </source>
</evidence>
<protein>
    <submittedName>
        <fullName evidence="4">Uncharacterized protein LOC107271430 isoform X1</fullName>
    </submittedName>
</protein>
<proteinExistence type="predicted"/>
<reference evidence="4" key="1">
    <citation type="submission" date="2025-08" db="UniProtKB">
        <authorList>
            <consortium name="RefSeq"/>
        </authorList>
    </citation>
    <scope>IDENTIFICATION</scope>
</reference>
<gene>
    <name evidence="4" type="primary">LOC107271430</name>
</gene>
<name>A0AAJ7C6Y4_CEPCN</name>
<feature type="compositionally biased region" description="Basic and acidic residues" evidence="2">
    <location>
        <begin position="10"/>
        <end position="23"/>
    </location>
</feature>
<evidence type="ECO:0000256" key="2">
    <source>
        <dbReference type="SAM" id="MobiDB-lite"/>
    </source>
</evidence>
<dbReference type="AlphaFoldDB" id="A0AAJ7C6Y4"/>
<evidence type="ECO:0000313" key="3">
    <source>
        <dbReference type="Proteomes" id="UP000694920"/>
    </source>
</evidence>
<dbReference type="Proteomes" id="UP000694920">
    <property type="component" value="Unplaced"/>
</dbReference>
<keyword evidence="3" id="KW-1185">Reference proteome</keyword>
<dbReference type="RefSeq" id="XP_015602909.1">
    <property type="nucleotide sequence ID" value="XM_015747423.2"/>
</dbReference>
<keyword evidence="1" id="KW-0175">Coiled coil</keyword>
<feature type="region of interest" description="Disordered" evidence="2">
    <location>
        <begin position="1"/>
        <end position="23"/>
    </location>
</feature>
<evidence type="ECO:0000256" key="1">
    <source>
        <dbReference type="SAM" id="Coils"/>
    </source>
</evidence>
<dbReference type="KEGG" id="ccin:107271430"/>
<dbReference type="GeneID" id="107271430"/>
<organism evidence="3 4">
    <name type="scientific">Cephus cinctus</name>
    <name type="common">Wheat stem sawfly</name>
    <dbReference type="NCBI Taxonomy" id="211228"/>
    <lineage>
        <taxon>Eukaryota</taxon>
        <taxon>Metazoa</taxon>
        <taxon>Ecdysozoa</taxon>
        <taxon>Arthropoda</taxon>
        <taxon>Hexapoda</taxon>
        <taxon>Insecta</taxon>
        <taxon>Pterygota</taxon>
        <taxon>Neoptera</taxon>
        <taxon>Endopterygota</taxon>
        <taxon>Hymenoptera</taxon>
        <taxon>Cephoidea</taxon>
        <taxon>Cephidae</taxon>
        <taxon>Cephus</taxon>
    </lineage>
</organism>
<accession>A0AAJ7C6Y4</accession>
<feature type="coiled-coil region" evidence="1">
    <location>
        <begin position="104"/>
        <end position="162"/>
    </location>
</feature>